<sequence length="158" mass="18046">PPASIIVHDNVNPTSIGSRNRRHVRETSITRSDEDVRSCIRQLPPSPTGYTFSVRQRVAQFRYFKNKLDLDRAPDDSINLFNATVIAVLPIDAVDIVRRFVEALFITNAETNLNIAGRLFNNRETSYDLNPRNRSGSMSVEEQIQSRGDWCHNVIVEY</sequence>
<organism evidence="1 2">
    <name type="scientific">Adineta ricciae</name>
    <name type="common">Rotifer</name>
    <dbReference type="NCBI Taxonomy" id="249248"/>
    <lineage>
        <taxon>Eukaryota</taxon>
        <taxon>Metazoa</taxon>
        <taxon>Spiralia</taxon>
        <taxon>Gnathifera</taxon>
        <taxon>Rotifera</taxon>
        <taxon>Eurotatoria</taxon>
        <taxon>Bdelloidea</taxon>
        <taxon>Adinetida</taxon>
        <taxon>Adinetidae</taxon>
        <taxon>Adineta</taxon>
    </lineage>
</organism>
<keyword evidence="2" id="KW-1185">Reference proteome</keyword>
<reference evidence="1" key="1">
    <citation type="submission" date="2021-02" db="EMBL/GenBank/DDBJ databases">
        <authorList>
            <person name="Nowell W R."/>
        </authorList>
    </citation>
    <scope>NUCLEOTIDE SEQUENCE</scope>
</reference>
<dbReference type="EMBL" id="CAJNOR010019539">
    <property type="protein sequence ID" value="CAF1689698.1"/>
    <property type="molecule type" value="Genomic_DNA"/>
</dbReference>
<protein>
    <submittedName>
        <fullName evidence="1">Uncharacterized protein</fullName>
    </submittedName>
</protein>
<evidence type="ECO:0000313" key="1">
    <source>
        <dbReference type="EMBL" id="CAF1689698.1"/>
    </source>
</evidence>
<comment type="caution">
    <text evidence="1">The sequence shown here is derived from an EMBL/GenBank/DDBJ whole genome shotgun (WGS) entry which is preliminary data.</text>
</comment>
<proteinExistence type="predicted"/>
<feature type="non-terminal residue" evidence="1">
    <location>
        <position position="1"/>
    </location>
</feature>
<dbReference type="AlphaFoldDB" id="A0A816HNT0"/>
<gene>
    <name evidence="1" type="ORF">XAT740_LOCUS63415</name>
</gene>
<dbReference type="Proteomes" id="UP000663828">
    <property type="component" value="Unassembled WGS sequence"/>
</dbReference>
<evidence type="ECO:0000313" key="2">
    <source>
        <dbReference type="Proteomes" id="UP000663828"/>
    </source>
</evidence>
<accession>A0A816HNT0</accession>
<name>A0A816HNT0_ADIRI</name>